<protein>
    <submittedName>
        <fullName evidence="1">Uncharacterized protein</fullName>
    </submittedName>
</protein>
<accession>A0A645I4J7</accession>
<gene>
    <name evidence="1" type="ORF">SDC9_193818</name>
</gene>
<organism evidence="1">
    <name type="scientific">bioreactor metagenome</name>
    <dbReference type="NCBI Taxonomy" id="1076179"/>
    <lineage>
        <taxon>unclassified sequences</taxon>
        <taxon>metagenomes</taxon>
        <taxon>ecological metagenomes</taxon>
    </lineage>
</organism>
<name>A0A645I4J7_9ZZZZ</name>
<evidence type="ECO:0000313" key="1">
    <source>
        <dbReference type="EMBL" id="MPN46235.1"/>
    </source>
</evidence>
<dbReference type="EMBL" id="VSSQ01106729">
    <property type="protein sequence ID" value="MPN46235.1"/>
    <property type="molecule type" value="Genomic_DNA"/>
</dbReference>
<sequence length="116" mass="12900">MVGLLGELTPLGRGILQRHNRAGSRHAAARFPALDIAHAGVVLHVFAVELRQLRHVRGQRRRLEPAHRALVDAAAAHDVVAQIEQRLFVEFGRPVDEHAQLGARERIAHDDLLELV</sequence>
<proteinExistence type="predicted"/>
<reference evidence="1" key="1">
    <citation type="submission" date="2019-08" db="EMBL/GenBank/DDBJ databases">
        <authorList>
            <person name="Kucharzyk K."/>
            <person name="Murdoch R.W."/>
            <person name="Higgins S."/>
            <person name="Loffler F."/>
        </authorList>
    </citation>
    <scope>NUCLEOTIDE SEQUENCE</scope>
</reference>
<comment type="caution">
    <text evidence="1">The sequence shown here is derived from an EMBL/GenBank/DDBJ whole genome shotgun (WGS) entry which is preliminary data.</text>
</comment>
<dbReference type="AlphaFoldDB" id="A0A645I4J7"/>